<dbReference type="PANTHER" id="PTHR34295">
    <property type="entry name" value="BIOTIN TRANSPORTER BIOY"/>
    <property type="match status" value="1"/>
</dbReference>
<dbReference type="EMBL" id="JBHSWH010000001">
    <property type="protein sequence ID" value="MFC6707145.1"/>
    <property type="molecule type" value="Genomic_DNA"/>
</dbReference>
<keyword evidence="3" id="KW-0812">Transmembrane</keyword>
<protein>
    <recommendedName>
        <fullName evidence="2">Biotin transporter</fullName>
    </recommendedName>
</protein>
<feature type="transmembrane region" description="Helical" evidence="3">
    <location>
        <begin position="98"/>
        <end position="120"/>
    </location>
</feature>
<feature type="transmembrane region" description="Helical" evidence="3">
    <location>
        <begin position="174"/>
        <end position="191"/>
    </location>
</feature>
<comment type="caution">
    <text evidence="4">The sequence shown here is derived from an EMBL/GenBank/DDBJ whole genome shotgun (WGS) entry which is preliminary data.</text>
</comment>
<dbReference type="PIRSF" id="PIRSF016661">
    <property type="entry name" value="BioY"/>
    <property type="match status" value="1"/>
</dbReference>
<gene>
    <name evidence="4" type="ORF">ACFQDH_18265</name>
</gene>
<dbReference type="RefSeq" id="WP_382403811.1">
    <property type="nucleotide sequence ID" value="NZ_JBHSWH010000001.1"/>
</dbReference>
<evidence type="ECO:0000256" key="3">
    <source>
        <dbReference type="SAM" id="Phobius"/>
    </source>
</evidence>
<feature type="transmembrane region" description="Helical" evidence="3">
    <location>
        <begin position="75"/>
        <end position="92"/>
    </location>
</feature>
<feature type="transmembrane region" description="Helical" evidence="3">
    <location>
        <begin position="132"/>
        <end position="154"/>
    </location>
</feature>
<accession>A0ABW2AKJ3</accession>
<dbReference type="Proteomes" id="UP001596298">
    <property type="component" value="Unassembled WGS sequence"/>
</dbReference>
<name>A0ABW2AKJ3_9MICO</name>
<keyword evidence="3" id="KW-1133">Transmembrane helix</keyword>
<comment type="similarity">
    <text evidence="1 2">Belongs to the BioY family.</text>
</comment>
<dbReference type="Gene3D" id="1.10.1760.20">
    <property type="match status" value="1"/>
</dbReference>
<proteinExistence type="inferred from homology"/>
<evidence type="ECO:0000313" key="5">
    <source>
        <dbReference type="Proteomes" id="UP001596298"/>
    </source>
</evidence>
<dbReference type="InterPro" id="IPR003784">
    <property type="entry name" value="BioY"/>
</dbReference>
<dbReference type="PANTHER" id="PTHR34295:SF1">
    <property type="entry name" value="BIOTIN TRANSPORTER BIOY"/>
    <property type="match status" value="1"/>
</dbReference>
<keyword evidence="2" id="KW-1003">Cell membrane</keyword>
<evidence type="ECO:0000256" key="1">
    <source>
        <dbReference type="ARBA" id="ARBA00010692"/>
    </source>
</evidence>
<comment type="subcellular location">
    <subcellularLocation>
        <location evidence="2">Cell membrane</location>
        <topology evidence="2">Multi-pass membrane protein</topology>
    </subcellularLocation>
</comment>
<keyword evidence="5" id="KW-1185">Reference proteome</keyword>
<evidence type="ECO:0000256" key="2">
    <source>
        <dbReference type="PIRNR" id="PIRNR016661"/>
    </source>
</evidence>
<keyword evidence="2" id="KW-0813">Transport</keyword>
<feature type="transmembrane region" description="Helical" evidence="3">
    <location>
        <begin position="27"/>
        <end position="45"/>
    </location>
</feature>
<feature type="transmembrane region" description="Helical" evidence="3">
    <location>
        <begin position="51"/>
        <end position="68"/>
    </location>
</feature>
<organism evidence="4 5">
    <name type="scientific">Flexivirga alba</name>
    <dbReference type="NCBI Taxonomy" id="702742"/>
    <lineage>
        <taxon>Bacteria</taxon>
        <taxon>Bacillati</taxon>
        <taxon>Actinomycetota</taxon>
        <taxon>Actinomycetes</taxon>
        <taxon>Micrococcales</taxon>
        <taxon>Dermacoccaceae</taxon>
        <taxon>Flexivirga</taxon>
    </lineage>
</organism>
<reference evidence="5" key="1">
    <citation type="journal article" date="2019" name="Int. J. Syst. Evol. Microbiol.">
        <title>The Global Catalogue of Microorganisms (GCM) 10K type strain sequencing project: providing services to taxonomists for standard genome sequencing and annotation.</title>
        <authorList>
            <consortium name="The Broad Institute Genomics Platform"/>
            <consortium name="The Broad Institute Genome Sequencing Center for Infectious Disease"/>
            <person name="Wu L."/>
            <person name="Ma J."/>
        </authorList>
    </citation>
    <scope>NUCLEOTIDE SEQUENCE [LARGE SCALE GENOMIC DNA]</scope>
    <source>
        <strain evidence="5">CCUG 58127</strain>
    </source>
</reference>
<keyword evidence="2 3" id="KW-0472">Membrane</keyword>
<sequence>MSHSSVLDSRPPLVLADFFANTRLRNALLVVGGAALTGLAAQIAFPVPGSPVPVTGQTFAALVVGSSLGMRRGVVSMLLYLGAGMVGVPWFAEGSSGFAMPTLGYIIGFVVAAAVVGALATRGADRSPIKMAGAMLAGNLAIYAVALPYLAFSLHIGLSDAFDLGMRNYLFGDLLKVALAAGCLPAVWQLIQRKH</sequence>
<dbReference type="Pfam" id="PF02632">
    <property type="entry name" value="BioY"/>
    <property type="match status" value="1"/>
</dbReference>
<evidence type="ECO:0000313" key="4">
    <source>
        <dbReference type="EMBL" id="MFC6707145.1"/>
    </source>
</evidence>